<feature type="domain" description="TOG" evidence="7">
    <location>
        <begin position="1087"/>
        <end position="1325"/>
    </location>
</feature>
<dbReference type="PROSITE" id="PS50077">
    <property type="entry name" value="HEAT_REPEAT"/>
    <property type="match status" value="2"/>
</dbReference>
<dbReference type="Pfam" id="PF21040">
    <property type="entry name" value="CEP104-like_TOG"/>
    <property type="match status" value="1"/>
</dbReference>
<keyword evidence="3" id="KW-0677">Repeat</keyword>
<evidence type="ECO:0000256" key="2">
    <source>
        <dbReference type="ARBA" id="ARBA00022490"/>
    </source>
</evidence>
<proteinExistence type="predicted"/>
<evidence type="ECO:0000256" key="4">
    <source>
        <dbReference type="ARBA" id="ARBA00023212"/>
    </source>
</evidence>
<evidence type="ECO:0000313" key="9">
    <source>
        <dbReference type="Proteomes" id="UP001515480"/>
    </source>
</evidence>
<evidence type="ECO:0000256" key="6">
    <source>
        <dbReference type="SAM" id="MobiDB-lite"/>
    </source>
</evidence>
<feature type="domain" description="TOG" evidence="7">
    <location>
        <begin position="349"/>
        <end position="584"/>
    </location>
</feature>
<reference evidence="8 9" key="1">
    <citation type="journal article" date="2024" name="Science">
        <title>Giant polyketide synthase enzymes in the biosynthesis of giant marine polyether toxins.</title>
        <authorList>
            <person name="Fallon T.R."/>
            <person name="Shende V.V."/>
            <person name="Wierzbicki I.H."/>
            <person name="Pendleton A.L."/>
            <person name="Watervoot N.F."/>
            <person name="Auber R.P."/>
            <person name="Gonzalez D.J."/>
            <person name="Wisecaver J.H."/>
            <person name="Moore B.S."/>
        </authorList>
    </citation>
    <scope>NUCLEOTIDE SEQUENCE [LARGE SCALE GENOMIC DNA]</scope>
    <source>
        <strain evidence="8 9">12B1</strain>
    </source>
</reference>
<dbReference type="SUPFAM" id="SSF48371">
    <property type="entry name" value="ARM repeat"/>
    <property type="match status" value="1"/>
</dbReference>
<dbReference type="GO" id="GO:0031110">
    <property type="term" value="P:regulation of microtubule polymerization or depolymerization"/>
    <property type="evidence" value="ECO:0007669"/>
    <property type="project" value="UniProtKB-ARBA"/>
</dbReference>
<dbReference type="PANTHER" id="PTHR21567">
    <property type="entry name" value="CLASP"/>
    <property type="match status" value="1"/>
</dbReference>
<comment type="caution">
    <text evidence="8">The sequence shown here is derived from an EMBL/GenBank/DDBJ whole genome shotgun (WGS) entry which is preliminary data.</text>
</comment>
<dbReference type="GO" id="GO:0000278">
    <property type="term" value="P:mitotic cell cycle"/>
    <property type="evidence" value="ECO:0007669"/>
    <property type="project" value="UniProtKB-ARBA"/>
</dbReference>
<evidence type="ECO:0000313" key="8">
    <source>
        <dbReference type="EMBL" id="KAL1495781.1"/>
    </source>
</evidence>
<dbReference type="SMART" id="SM01349">
    <property type="entry name" value="TOG"/>
    <property type="match status" value="4"/>
</dbReference>
<protein>
    <recommendedName>
        <fullName evidence="7">TOG domain-containing protein</fullName>
    </recommendedName>
</protein>
<name>A0AB34IAF4_PRYPA</name>
<organism evidence="8 9">
    <name type="scientific">Prymnesium parvum</name>
    <name type="common">Toxic golden alga</name>
    <dbReference type="NCBI Taxonomy" id="97485"/>
    <lineage>
        <taxon>Eukaryota</taxon>
        <taxon>Haptista</taxon>
        <taxon>Haptophyta</taxon>
        <taxon>Prymnesiophyceae</taxon>
        <taxon>Prymnesiales</taxon>
        <taxon>Prymnesiaceae</taxon>
        <taxon>Prymnesium</taxon>
    </lineage>
</organism>
<feature type="compositionally biased region" description="Pro residues" evidence="6">
    <location>
        <begin position="45"/>
        <end position="60"/>
    </location>
</feature>
<feature type="region of interest" description="Disordered" evidence="6">
    <location>
        <begin position="279"/>
        <end position="342"/>
    </location>
</feature>
<dbReference type="InterPro" id="IPR021133">
    <property type="entry name" value="HEAT_type_2"/>
</dbReference>
<evidence type="ECO:0000256" key="1">
    <source>
        <dbReference type="ARBA" id="ARBA00004245"/>
    </source>
</evidence>
<feature type="compositionally biased region" description="Basic and acidic residues" evidence="6">
    <location>
        <begin position="672"/>
        <end position="710"/>
    </location>
</feature>
<dbReference type="Pfam" id="PF02985">
    <property type="entry name" value="HEAT"/>
    <property type="match status" value="1"/>
</dbReference>
<feature type="compositionally biased region" description="Low complexity" evidence="6">
    <location>
        <begin position="1079"/>
        <end position="1090"/>
    </location>
</feature>
<dbReference type="InterPro" id="IPR011989">
    <property type="entry name" value="ARM-like"/>
</dbReference>
<dbReference type="InterPro" id="IPR048491">
    <property type="entry name" value="XMAP215_CLASP_TOG"/>
</dbReference>
<keyword evidence="2" id="KW-0963">Cytoplasm</keyword>
<dbReference type="GO" id="GO:1902903">
    <property type="term" value="P:regulation of supramolecular fiber organization"/>
    <property type="evidence" value="ECO:0007669"/>
    <property type="project" value="UniProtKB-ARBA"/>
</dbReference>
<dbReference type="GO" id="GO:0005881">
    <property type="term" value="C:cytoplasmic microtubule"/>
    <property type="evidence" value="ECO:0007669"/>
    <property type="project" value="TreeGrafter"/>
</dbReference>
<evidence type="ECO:0000259" key="7">
    <source>
        <dbReference type="SMART" id="SM01349"/>
    </source>
</evidence>
<dbReference type="InterPro" id="IPR034085">
    <property type="entry name" value="TOG"/>
</dbReference>
<accession>A0AB34IAF4</accession>
<feature type="compositionally biased region" description="Pro residues" evidence="6">
    <location>
        <begin position="588"/>
        <end position="600"/>
    </location>
</feature>
<dbReference type="EMBL" id="JBGBPQ010000031">
    <property type="protein sequence ID" value="KAL1495781.1"/>
    <property type="molecule type" value="Genomic_DNA"/>
</dbReference>
<dbReference type="Pfam" id="PF12348">
    <property type="entry name" value="CLASP_N"/>
    <property type="match status" value="1"/>
</dbReference>
<dbReference type="Pfam" id="PF21041">
    <property type="entry name" value="XMAP215_CLASP_TOG"/>
    <property type="match status" value="1"/>
</dbReference>
<dbReference type="Gene3D" id="1.25.10.10">
    <property type="entry name" value="Leucine-rich Repeat Variant"/>
    <property type="match status" value="4"/>
</dbReference>
<feature type="repeat" description="HEAT" evidence="5">
    <location>
        <begin position="220"/>
        <end position="258"/>
    </location>
</feature>
<comment type="subcellular location">
    <subcellularLocation>
        <location evidence="1">Cytoplasm</location>
        <location evidence="1">Cytoskeleton</location>
    </subcellularLocation>
</comment>
<feature type="compositionally biased region" description="Low complexity" evidence="6">
    <location>
        <begin position="1055"/>
        <end position="1071"/>
    </location>
</feature>
<dbReference type="InterPro" id="IPR016024">
    <property type="entry name" value="ARM-type_fold"/>
</dbReference>
<dbReference type="GO" id="GO:0000226">
    <property type="term" value="P:microtubule cytoskeleton organization"/>
    <property type="evidence" value="ECO:0007669"/>
    <property type="project" value="UniProtKB-ARBA"/>
</dbReference>
<feature type="compositionally biased region" description="Pro residues" evidence="6">
    <location>
        <begin position="1"/>
        <end position="14"/>
    </location>
</feature>
<feature type="compositionally biased region" description="Basic and acidic residues" evidence="6">
    <location>
        <begin position="279"/>
        <end position="295"/>
    </location>
</feature>
<sequence length="1332" mass="145596">MPRQFPPPRAPPPLSSSASPTFNPTPAPHRPHIRLAPHPLHTPTDTPPNTPPSPPRPPAGGRPHMAALELVESLSSKDTKVRLQAIHDATAQCEQLDAEDAPPLLDALAPALTDNNLKVAQGALSLLSQLLERLGHDLAPHVGRLWKPLVERLGDAKGQVKERAVDLAVLLASRVLSPAEALEHLAPAWRHKNWRTQESILLVVGRLLATQERGPGMRELLPQVVELLEHREPPVREGAALCVEQMARLLGPALLNELRRMPIRPNVLKPLLLRLGEPESRADAPADKPAERAGAERGGASTGAARPASPAMRREAKASSPKGGEAARWGEEGAADEEVAPLPVYSERELSKEMEAIREKMSNGGEWTVRQAALRQLQALVLGGAAEFDSFAAQLKTLREPLCAQVSELRSSLVKEATHALELLVTRMGPSFEPFAEVYVPLLLKGTVVTIQVISHSSYACARAIILHSTPVKCLPKLLAALSDRSSTIRKNAMEYILLLLEALPAYSDGERGPLEKHADALCQAVRAGVSDALAEVRSLSRSTFWALHRHFPSRANKVLASLDQSTHRLVVEEQQHYSAGSGARRPSAPPPRISRPAPPLRGQSTPALGLPSEVELPPPRCPSERDLCRGRAGSAPQRRVLADAQEEAAEGLSSQRRVVSSGARRVPSEAAKAKEKEKEREKEREREREREKERERERVEREKERERERLDRLDRDKERERERLEREGRDRERHVDDHLGYEVARENQFPAEDASELLIKTGSNAWSMRAQAFSELAALMGSERCSEVAPHCEKLAAAVLEKLNDSHYKVVQSALECTVALVARFPRAVEPLLERLLPQLLLREQETREATRVSAQGALQSLQQAFSPEALLHVLVRVLDVPTPRVRIGALGLISECSLAAPSYVAATQHLRPLLQKALAHLSDKNADVKRAAVGTLRVLHEVAGPVFVQQASQLPLPVLNSLKAAMREGKGSRLDADLAALAKPRPHSARSSTPPPHSHPPPPSHPPPSLPSHPPHPPHPSHTPHPSHPSHAPHPSLPPRLPSPPPREDGFLPDDASSRGAAPAASLAPPLAPRPPLQHQHAAQANAPPLKPEEWAHVMPAALRQLAAPAAAGVHREALLKVQKLVLCARPDAEVWSAHFEHVLEALLRSLQHDEPKLRELAAACLKDLLRALPLRFRAFTEHVLLRLLVAGRDESALVAMGAEEALELLLAASDAHRCMAVLVPVVMKEEPPTLQLAIRLTSKLVGRFTQLQLLSILPQILPPLFEAFKNPNADVRKAVVFCLVDMYMILGEQLTPHLTVLSTSQLKLVTIYINRTAKARADAIGGAPR</sequence>
<feature type="region of interest" description="Disordered" evidence="6">
    <location>
        <begin position="1"/>
        <end position="63"/>
    </location>
</feature>
<dbReference type="GO" id="GO:0008017">
    <property type="term" value="F:microtubule binding"/>
    <property type="evidence" value="ECO:0007669"/>
    <property type="project" value="TreeGrafter"/>
</dbReference>
<feature type="domain" description="TOG" evidence="7">
    <location>
        <begin position="51"/>
        <end position="290"/>
    </location>
</feature>
<keyword evidence="9" id="KW-1185">Reference proteome</keyword>
<dbReference type="PANTHER" id="PTHR21567:SF9">
    <property type="entry name" value="CLIP-ASSOCIATING PROTEIN"/>
    <property type="match status" value="1"/>
</dbReference>
<dbReference type="InterPro" id="IPR024395">
    <property type="entry name" value="CLASP_N_dom"/>
</dbReference>
<feature type="repeat" description="HEAT" evidence="5">
    <location>
        <begin position="1263"/>
        <end position="1301"/>
    </location>
</feature>
<dbReference type="Proteomes" id="UP001515480">
    <property type="component" value="Unassembled WGS sequence"/>
</dbReference>
<feature type="domain" description="TOG" evidence="7">
    <location>
        <begin position="748"/>
        <end position="977"/>
    </location>
</feature>
<evidence type="ECO:0000256" key="3">
    <source>
        <dbReference type="ARBA" id="ARBA00022737"/>
    </source>
</evidence>
<keyword evidence="4" id="KW-0206">Cytoskeleton</keyword>
<feature type="compositionally biased region" description="Pro residues" evidence="6">
    <location>
        <begin position="1037"/>
        <end position="1047"/>
    </location>
</feature>
<dbReference type="GO" id="GO:0005819">
    <property type="term" value="C:spindle"/>
    <property type="evidence" value="ECO:0007669"/>
    <property type="project" value="UniProtKB-ARBA"/>
</dbReference>
<evidence type="ECO:0000256" key="5">
    <source>
        <dbReference type="PROSITE-ProRule" id="PRU00103"/>
    </source>
</evidence>
<feature type="region of interest" description="Disordered" evidence="6">
    <location>
        <begin position="576"/>
        <end position="710"/>
    </location>
</feature>
<gene>
    <name evidence="8" type="ORF">AB1Y20_016643</name>
</gene>
<dbReference type="InterPro" id="IPR000357">
    <property type="entry name" value="HEAT"/>
</dbReference>
<feature type="region of interest" description="Disordered" evidence="6">
    <location>
        <begin position="985"/>
        <end position="1090"/>
    </location>
</feature>
<feature type="compositionally biased region" description="Pro residues" evidence="6">
    <location>
        <begin position="995"/>
        <end position="1029"/>
    </location>
</feature>